<reference evidence="1" key="1">
    <citation type="submission" date="2019-11" db="EMBL/GenBank/DDBJ databases">
        <title>Nori genome reveals adaptations in red seaweeds to the harsh intertidal environment.</title>
        <authorList>
            <person name="Wang D."/>
            <person name="Mao Y."/>
        </authorList>
    </citation>
    <scope>NUCLEOTIDE SEQUENCE</scope>
    <source>
        <tissue evidence="1">Gametophyte</tissue>
    </source>
</reference>
<keyword evidence="2" id="KW-1185">Reference proteome</keyword>
<accession>A0ACC3C8R2</accession>
<dbReference type="EMBL" id="CM020619">
    <property type="protein sequence ID" value="KAK1866136.1"/>
    <property type="molecule type" value="Genomic_DNA"/>
</dbReference>
<dbReference type="Proteomes" id="UP000798662">
    <property type="component" value="Chromosome 2"/>
</dbReference>
<gene>
    <name evidence="1" type="ORF">I4F81_008656</name>
</gene>
<sequence length="188" mass="19309">MALLFAAPASVGGLRAPARTVAAIGSARPAAGALCRPRRSTPRAAATEDPKAVPSVRPVVVAPVGGADPAAPPAAAQGGAAAEPGALAEVFEMDQEAMAARARQLVADVQERPGFYASVAGYATGGFVVFVVASAIVGALDRLPILPSALQLIGLTYSGWFTYRYLLQAETREELKIILEDLIGKTSR</sequence>
<organism evidence="1 2">
    <name type="scientific">Pyropia yezoensis</name>
    <name type="common">Susabi-nori</name>
    <name type="synonym">Porphyra yezoensis</name>
    <dbReference type="NCBI Taxonomy" id="2788"/>
    <lineage>
        <taxon>Eukaryota</taxon>
        <taxon>Rhodophyta</taxon>
        <taxon>Bangiophyceae</taxon>
        <taxon>Bangiales</taxon>
        <taxon>Bangiaceae</taxon>
        <taxon>Pyropia</taxon>
    </lineage>
</organism>
<name>A0ACC3C8R2_PYRYE</name>
<protein>
    <submittedName>
        <fullName evidence="1">Uncharacterized protein</fullName>
    </submittedName>
</protein>
<evidence type="ECO:0000313" key="1">
    <source>
        <dbReference type="EMBL" id="KAK1866136.1"/>
    </source>
</evidence>
<comment type="caution">
    <text evidence="1">The sequence shown here is derived from an EMBL/GenBank/DDBJ whole genome shotgun (WGS) entry which is preliminary data.</text>
</comment>
<proteinExistence type="predicted"/>
<evidence type="ECO:0000313" key="2">
    <source>
        <dbReference type="Proteomes" id="UP000798662"/>
    </source>
</evidence>